<dbReference type="Gene3D" id="1.10.8.720">
    <property type="entry name" value="Region D6 of dynein motor"/>
    <property type="match status" value="1"/>
</dbReference>
<dbReference type="Pfam" id="PF18199">
    <property type="entry name" value="Dynein_C"/>
    <property type="match status" value="1"/>
</dbReference>
<dbReference type="InterPro" id="IPR041228">
    <property type="entry name" value="Dynein_C"/>
</dbReference>
<dbReference type="Pfam" id="PF18198">
    <property type="entry name" value="AAA_lid_11"/>
    <property type="match status" value="1"/>
</dbReference>
<dbReference type="GO" id="GO:0030286">
    <property type="term" value="C:dynein complex"/>
    <property type="evidence" value="ECO:0007669"/>
    <property type="project" value="InterPro"/>
</dbReference>
<reference evidence="3" key="1">
    <citation type="submission" date="2021-01" db="EMBL/GenBank/DDBJ databases">
        <authorList>
            <person name="Corre E."/>
            <person name="Pelletier E."/>
            <person name="Niang G."/>
            <person name="Scheremetjew M."/>
            <person name="Finn R."/>
            <person name="Kale V."/>
            <person name="Holt S."/>
            <person name="Cochrane G."/>
            <person name="Meng A."/>
            <person name="Brown T."/>
            <person name="Cohen L."/>
        </authorList>
    </citation>
    <scope>NUCLEOTIDE SEQUENCE</scope>
    <source>
        <strain evidence="3">CCAP979/52</strain>
    </source>
</reference>
<name>A0A7S0MGX1_9CRYP</name>
<dbReference type="AlphaFoldDB" id="A0A7S0MGX1"/>
<accession>A0A7S0MGX1</accession>
<feature type="domain" description="Dynein heavy chain AAA lid" evidence="1">
    <location>
        <begin position="2"/>
        <end position="107"/>
    </location>
</feature>
<evidence type="ECO:0000259" key="2">
    <source>
        <dbReference type="Pfam" id="PF18199"/>
    </source>
</evidence>
<evidence type="ECO:0008006" key="4">
    <source>
        <dbReference type="Google" id="ProtNLM"/>
    </source>
</evidence>
<dbReference type="GO" id="GO:0045505">
    <property type="term" value="F:dynein intermediate chain binding"/>
    <property type="evidence" value="ECO:0007669"/>
    <property type="project" value="InterPro"/>
</dbReference>
<feature type="domain" description="Dynein heavy chain C-terminal" evidence="2">
    <location>
        <begin position="113"/>
        <end position="431"/>
    </location>
</feature>
<evidence type="ECO:0000259" key="1">
    <source>
        <dbReference type="Pfam" id="PF18198"/>
    </source>
</evidence>
<dbReference type="FunFam" id="3.10.490.20:FF:000009">
    <property type="entry name" value="Dynein heavy chain 4"/>
    <property type="match status" value="1"/>
</dbReference>
<dbReference type="InterPro" id="IPR041658">
    <property type="entry name" value="AAA_lid_11"/>
</dbReference>
<protein>
    <recommendedName>
        <fullName evidence="4">Dynein heavy chain C-terminal domain-containing protein</fullName>
    </recommendedName>
</protein>
<evidence type="ECO:0000313" key="3">
    <source>
        <dbReference type="EMBL" id="CAD8639416.1"/>
    </source>
</evidence>
<gene>
    <name evidence="3" type="ORF">CCUR1050_LOCUS17100</name>
</gene>
<dbReference type="GO" id="GO:0007018">
    <property type="term" value="P:microtubule-based movement"/>
    <property type="evidence" value="ECO:0007669"/>
    <property type="project" value="InterPro"/>
</dbReference>
<dbReference type="PANTHER" id="PTHR22878">
    <property type="entry name" value="DYNEIN HEAVY CHAIN 6, AXONEMAL-LIKE-RELATED"/>
    <property type="match status" value="1"/>
</dbReference>
<dbReference type="Gene3D" id="3.10.490.20">
    <property type="match status" value="1"/>
</dbReference>
<dbReference type="Gene3D" id="1.20.1270.280">
    <property type="match status" value="1"/>
</dbReference>
<dbReference type="PANTHER" id="PTHR22878:SF70">
    <property type="entry name" value="DYNEIN HEAVY CHAIN 2, AXONEMAL"/>
    <property type="match status" value="1"/>
</dbReference>
<dbReference type="InterPro" id="IPR026983">
    <property type="entry name" value="DHC"/>
</dbReference>
<sequence>MGDLSISVRQTKMMLDEYDQDQFKSLNYLIGECNYGGRVTDDKDRRYLLCVLSDFYRTNIFDDNYSLSASGTYKCPPGDPTFQEIIEYIGNMPLTQLPEVFGLNDNADITKDQQETNYFCETLLSTDSASAGGGGGGSKSVEEILDELAAEILSKVPQPFDRDRAMKKFPIRFDESMNTVLAQELIRFNSLTESVLSTLIGLRKAIKGLVLMSTELEEVGTALRNGKVPGGWAKRSYPSLKPLAGYISDFLARLTFIQSWLDKGQPAMFWMSGFFFVHAFMTGGMQNFARKKSIPVDTLNFEHVMMSGTEYSHAPEDGVYVYGLFCEAGRWDKLRGSLEESEPKILFSAMPVMWFNPKEQPPPNSLWKEEELDENGSPVGDGFYCCPLYNTSARRGVLATTGHSSNYVCPIVIPTQRPQSHWIKRGTALLMQLDD</sequence>
<dbReference type="InterPro" id="IPR042219">
    <property type="entry name" value="AAA_lid_11_sf"/>
</dbReference>
<organism evidence="3">
    <name type="scientific">Cryptomonas curvata</name>
    <dbReference type="NCBI Taxonomy" id="233186"/>
    <lineage>
        <taxon>Eukaryota</taxon>
        <taxon>Cryptophyceae</taxon>
        <taxon>Cryptomonadales</taxon>
        <taxon>Cryptomonadaceae</taxon>
        <taxon>Cryptomonas</taxon>
    </lineage>
</organism>
<dbReference type="InterPro" id="IPR043160">
    <property type="entry name" value="Dynein_C_barrel"/>
</dbReference>
<dbReference type="GO" id="GO:0051959">
    <property type="term" value="F:dynein light intermediate chain binding"/>
    <property type="evidence" value="ECO:0007669"/>
    <property type="project" value="InterPro"/>
</dbReference>
<dbReference type="EMBL" id="HBEZ01030869">
    <property type="protein sequence ID" value="CAD8639416.1"/>
    <property type="molecule type" value="Transcribed_RNA"/>
</dbReference>
<proteinExistence type="predicted"/>
<dbReference type="FunFam" id="1.20.1270.280:FF:000001">
    <property type="entry name" value="dynein heavy chain 7, axonemal"/>
    <property type="match status" value="1"/>
</dbReference>